<feature type="transmembrane region" description="Helical" evidence="1">
    <location>
        <begin position="419"/>
        <end position="441"/>
    </location>
</feature>
<dbReference type="InterPro" id="IPR003018">
    <property type="entry name" value="GAF"/>
</dbReference>
<dbReference type="Gene3D" id="3.30.450.40">
    <property type="match status" value="1"/>
</dbReference>
<evidence type="ECO:0000256" key="1">
    <source>
        <dbReference type="SAM" id="Phobius"/>
    </source>
</evidence>
<dbReference type="InterPro" id="IPR037522">
    <property type="entry name" value="HD_GYP_dom"/>
</dbReference>
<dbReference type="SUPFAM" id="SSF55781">
    <property type="entry name" value="GAF domain-like"/>
    <property type="match status" value="1"/>
</dbReference>
<feature type="transmembrane region" description="Helical" evidence="1">
    <location>
        <begin position="380"/>
        <end position="399"/>
    </location>
</feature>
<proteinExistence type="predicted"/>
<sequence length="1048" mass="115038">MLAGIRQSQGWLQRWLLGSRGQPVAALLLVTVLLLQLGTELPASWQQRLPAPLLQAIAVLGSPLASARGWLFDSYQTLLPRQRHSQPVTIVAIDEKSLKQLGQWPWPRDSLAALVRSINAGQPAALGLDIYMPEADQSSPAQLAARLPAGYQALGSALRALPSNDVLLAQALRQAPAVLGVAGFDFRAYTTSEGLRSVPLQVQGADPRPFVRHYPHVLASLPQLQAAGQGQALLSLEAQSGGVRRLSLLASVGEQLVPSMALEMFRVGSGAARIRVHSGAHGVAALQVADLTVPTLGNGEIYLHYARLAAGMARYVSAVDVLQGRVDAAMLRGKLVIVGLTGSGLNDMRYTALQELVPGTEIQAQLMEALYDGDFLQRPWWFIWVEIALGWLLGSLLLWHLPREEHALVRRIKLRPQWAFALIVLLALLLAGIGLALFHFAGLLFDAVSVSIAFALVMSTLIISNMIASLADARLKLASLVESGIAQGKLQQRVALLRTTLDAACEITYCDGAAVLLRSSHNTLQFTLHTYSAPLPAVELALHDTGLADSRTLPGEVVGRGQSLFIDDLATDPRQFAANTRQLLAGVGIHPHATLAVPMRLSEHDIIGVVLLFDARDTYSRALIPFEPKLLPFMEALAAQAAVAIENQNLVEAQKQLMDAMIKIIAGAIDTKSPYTGGHCERVPELAILLAQAACAETQGPLAEFNFHSDDEWREFRIGAWLHDCGKVTTPEYVVDKATKLETIYNRLHEIRTRFEVLLRDARLQRWQAIYLYGERPSDADARLAAREAELQDDFAFVAECNQGGEFMAPERVARLQRIAAQTWMRHFDDRLGLSAEEQLRCAAQPPSPLPAAEPLLADKSQHLFERPPSKAFDARYGFKLSVPQYLYNQGELYNLSVSRGTLTEEERFKINEHIIQTIVMLEQMPLPKYLQRVPEYAGTHHETLAGTGYPRGLGEQQLSVPARIMAIADIFEALTASDRPYKPAKTLSEAIDILSGFKRRRHIDPLLFDLFLTSGVYLQYAERYLQPAQIDSVDIARYLGPLPADGA</sequence>
<comment type="caution">
    <text evidence="3">The sequence shown here is derived from an EMBL/GenBank/DDBJ whole genome shotgun (WGS) entry which is preliminary data.</text>
</comment>
<evidence type="ECO:0000313" key="3">
    <source>
        <dbReference type="EMBL" id="MFC3533006.1"/>
    </source>
</evidence>
<evidence type="ECO:0000313" key="4">
    <source>
        <dbReference type="Proteomes" id="UP001595741"/>
    </source>
</evidence>
<reference evidence="4" key="1">
    <citation type="journal article" date="2019" name="Int. J. Syst. Evol. Microbiol.">
        <title>The Global Catalogue of Microorganisms (GCM) 10K type strain sequencing project: providing services to taxonomists for standard genome sequencing and annotation.</title>
        <authorList>
            <consortium name="The Broad Institute Genomics Platform"/>
            <consortium name="The Broad Institute Genome Sequencing Center for Infectious Disease"/>
            <person name="Wu L."/>
            <person name="Ma J."/>
        </authorList>
    </citation>
    <scope>NUCLEOTIDE SEQUENCE [LARGE SCALE GENOMIC DNA]</scope>
    <source>
        <strain evidence="4">KCTC 42742</strain>
    </source>
</reference>
<dbReference type="Gene3D" id="1.10.3210.10">
    <property type="entry name" value="Hypothetical protein af1432"/>
    <property type="match status" value="2"/>
</dbReference>
<dbReference type="Pfam" id="PF13487">
    <property type="entry name" value="HD_5"/>
    <property type="match status" value="1"/>
</dbReference>
<dbReference type="SMART" id="SM01080">
    <property type="entry name" value="CHASE2"/>
    <property type="match status" value="1"/>
</dbReference>
<protein>
    <submittedName>
        <fullName evidence="3">CHASE2 domain-containing protein</fullName>
    </submittedName>
</protein>
<gene>
    <name evidence="3" type="ORF">ACFOLG_12555</name>
</gene>
<dbReference type="InterPro" id="IPR007890">
    <property type="entry name" value="CHASE2"/>
</dbReference>
<dbReference type="SUPFAM" id="SSF109604">
    <property type="entry name" value="HD-domain/PDEase-like"/>
    <property type="match status" value="2"/>
</dbReference>
<dbReference type="SMART" id="SM00065">
    <property type="entry name" value="GAF"/>
    <property type="match status" value="1"/>
</dbReference>
<dbReference type="SMART" id="SM00471">
    <property type="entry name" value="HDc"/>
    <property type="match status" value="1"/>
</dbReference>
<dbReference type="PANTHER" id="PTHR43155:SF2">
    <property type="entry name" value="CYCLIC DI-GMP PHOSPHODIESTERASE PA4108"/>
    <property type="match status" value="1"/>
</dbReference>
<dbReference type="Pfam" id="PF05226">
    <property type="entry name" value="CHASE2"/>
    <property type="match status" value="1"/>
</dbReference>
<dbReference type="Proteomes" id="UP001595741">
    <property type="component" value="Unassembled WGS sequence"/>
</dbReference>
<dbReference type="RefSeq" id="WP_386092304.1">
    <property type="nucleotide sequence ID" value="NZ_JBHRXN010000031.1"/>
</dbReference>
<evidence type="ECO:0000259" key="2">
    <source>
        <dbReference type="PROSITE" id="PS51832"/>
    </source>
</evidence>
<feature type="domain" description="HD-GYP" evidence="2">
    <location>
        <begin position="821"/>
        <end position="1028"/>
    </location>
</feature>
<accession>A0ABV7RFB9</accession>
<organism evidence="3 4">
    <name type="scientific">Vogesella facilis</name>
    <dbReference type="NCBI Taxonomy" id="1655232"/>
    <lineage>
        <taxon>Bacteria</taxon>
        <taxon>Pseudomonadati</taxon>
        <taxon>Pseudomonadota</taxon>
        <taxon>Betaproteobacteria</taxon>
        <taxon>Neisseriales</taxon>
        <taxon>Chromobacteriaceae</taxon>
        <taxon>Vogesella</taxon>
    </lineage>
</organism>
<keyword evidence="1" id="KW-0472">Membrane</keyword>
<dbReference type="InterPro" id="IPR003607">
    <property type="entry name" value="HD/PDEase_dom"/>
</dbReference>
<keyword evidence="4" id="KW-1185">Reference proteome</keyword>
<keyword evidence="1" id="KW-0812">Transmembrane</keyword>
<dbReference type="CDD" id="cd00077">
    <property type="entry name" value="HDc"/>
    <property type="match status" value="1"/>
</dbReference>
<dbReference type="InterPro" id="IPR029016">
    <property type="entry name" value="GAF-like_dom_sf"/>
</dbReference>
<dbReference type="EMBL" id="JBHRXN010000031">
    <property type="protein sequence ID" value="MFC3533006.1"/>
    <property type="molecule type" value="Genomic_DNA"/>
</dbReference>
<keyword evidence="1" id="KW-1133">Transmembrane helix</keyword>
<dbReference type="Pfam" id="PF01590">
    <property type="entry name" value="GAF"/>
    <property type="match status" value="1"/>
</dbReference>
<dbReference type="PROSITE" id="PS51832">
    <property type="entry name" value="HD_GYP"/>
    <property type="match status" value="1"/>
</dbReference>
<dbReference type="PANTHER" id="PTHR43155">
    <property type="entry name" value="CYCLIC DI-GMP PHOSPHODIESTERASE PA4108-RELATED"/>
    <property type="match status" value="1"/>
</dbReference>
<name>A0ABV7RFB9_9NEIS</name>